<feature type="chain" id="PRO_5020366045" evidence="1">
    <location>
        <begin position="36"/>
        <end position="182"/>
    </location>
</feature>
<sequence>MSRRSPILLRIISLVLVVISLQYVQIVARTTGAQAAPLPNSIMIQNRARDWQIESIGFELELDHKAAHRVDCATTPTSTVYKTTATDTYIGFYSATITNVVTWASTWFASPKTQTRVFYLDDPHDEAKPKVLDQHGQTPRPRVRVVLDLVWMPQGKKWYLDALKTWTCWVSLCDQGMSVDPK</sequence>
<keyword evidence="1" id="KW-0732">Signal</keyword>
<dbReference type="Proteomes" id="UP000297245">
    <property type="component" value="Unassembled WGS sequence"/>
</dbReference>
<reference evidence="2 3" key="1">
    <citation type="journal article" date="2019" name="Nat. Ecol. Evol.">
        <title>Megaphylogeny resolves global patterns of mushroom evolution.</title>
        <authorList>
            <person name="Varga T."/>
            <person name="Krizsan K."/>
            <person name="Foldi C."/>
            <person name="Dima B."/>
            <person name="Sanchez-Garcia M."/>
            <person name="Sanchez-Ramirez S."/>
            <person name="Szollosi G.J."/>
            <person name="Szarkandi J.G."/>
            <person name="Papp V."/>
            <person name="Albert L."/>
            <person name="Andreopoulos W."/>
            <person name="Angelini C."/>
            <person name="Antonin V."/>
            <person name="Barry K.W."/>
            <person name="Bougher N.L."/>
            <person name="Buchanan P."/>
            <person name="Buyck B."/>
            <person name="Bense V."/>
            <person name="Catcheside P."/>
            <person name="Chovatia M."/>
            <person name="Cooper J."/>
            <person name="Damon W."/>
            <person name="Desjardin D."/>
            <person name="Finy P."/>
            <person name="Geml J."/>
            <person name="Haridas S."/>
            <person name="Hughes K."/>
            <person name="Justo A."/>
            <person name="Karasinski D."/>
            <person name="Kautmanova I."/>
            <person name="Kiss B."/>
            <person name="Kocsube S."/>
            <person name="Kotiranta H."/>
            <person name="LaButti K.M."/>
            <person name="Lechner B.E."/>
            <person name="Liimatainen K."/>
            <person name="Lipzen A."/>
            <person name="Lukacs Z."/>
            <person name="Mihaltcheva S."/>
            <person name="Morgado L.N."/>
            <person name="Niskanen T."/>
            <person name="Noordeloos M.E."/>
            <person name="Ohm R.A."/>
            <person name="Ortiz-Santana B."/>
            <person name="Ovrebo C."/>
            <person name="Racz N."/>
            <person name="Riley R."/>
            <person name="Savchenko A."/>
            <person name="Shiryaev A."/>
            <person name="Soop K."/>
            <person name="Spirin V."/>
            <person name="Szebenyi C."/>
            <person name="Tomsovsky M."/>
            <person name="Tulloss R.E."/>
            <person name="Uehling J."/>
            <person name="Grigoriev I.V."/>
            <person name="Vagvolgyi C."/>
            <person name="Papp T."/>
            <person name="Martin F.M."/>
            <person name="Miettinen O."/>
            <person name="Hibbett D.S."/>
            <person name="Nagy L.G."/>
        </authorList>
    </citation>
    <scope>NUCLEOTIDE SEQUENCE [LARGE SCALE GENOMIC DNA]</scope>
    <source>
        <strain evidence="2 3">CBS 962.96</strain>
    </source>
</reference>
<gene>
    <name evidence="2" type="ORF">K435DRAFT_437620</name>
</gene>
<evidence type="ECO:0000313" key="2">
    <source>
        <dbReference type="EMBL" id="THV00734.1"/>
    </source>
</evidence>
<evidence type="ECO:0000313" key="3">
    <source>
        <dbReference type="Proteomes" id="UP000297245"/>
    </source>
</evidence>
<feature type="signal peptide" evidence="1">
    <location>
        <begin position="1"/>
        <end position="35"/>
    </location>
</feature>
<protein>
    <submittedName>
        <fullName evidence="2">Uncharacterized protein</fullName>
    </submittedName>
</protein>
<proteinExistence type="predicted"/>
<name>A0A4S8MF72_DENBC</name>
<evidence type="ECO:0000256" key="1">
    <source>
        <dbReference type="SAM" id="SignalP"/>
    </source>
</evidence>
<organism evidence="2 3">
    <name type="scientific">Dendrothele bispora (strain CBS 962.96)</name>
    <dbReference type="NCBI Taxonomy" id="1314807"/>
    <lineage>
        <taxon>Eukaryota</taxon>
        <taxon>Fungi</taxon>
        <taxon>Dikarya</taxon>
        <taxon>Basidiomycota</taxon>
        <taxon>Agaricomycotina</taxon>
        <taxon>Agaricomycetes</taxon>
        <taxon>Agaricomycetidae</taxon>
        <taxon>Agaricales</taxon>
        <taxon>Agaricales incertae sedis</taxon>
        <taxon>Dendrothele</taxon>
    </lineage>
</organism>
<keyword evidence="3" id="KW-1185">Reference proteome</keyword>
<accession>A0A4S8MF72</accession>
<dbReference type="AlphaFoldDB" id="A0A4S8MF72"/>
<dbReference type="EMBL" id="ML179100">
    <property type="protein sequence ID" value="THV00734.1"/>
    <property type="molecule type" value="Genomic_DNA"/>
</dbReference>